<name>A0A0F9RC59_9ZZZZ</name>
<proteinExistence type="predicted"/>
<dbReference type="AlphaFoldDB" id="A0A0F9RC59"/>
<dbReference type="EMBL" id="LAZR01001297">
    <property type="protein sequence ID" value="KKN47052.1"/>
    <property type="molecule type" value="Genomic_DNA"/>
</dbReference>
<accession>A0A0F9RC59</accession>
<feature type="compositionally biased region" description="Polar residues" evidence="1">
    <location>
        <begin position="94"/>
        <end position="106"/>
    </location>
</feature>
<evidence type="ECO:0000313" key="2">
    <source>
        <dbReference type="EMBL" id="KKN47052.1"/>
    </source>
</evidence>
<sequence>MALHDPVEDALNDRKKRARLVEAGAAVGTPGDALNITRKFLGGAAQAGAPPPPGQRLPPQAAPIARRRAFGGQGLRRSGRGVPVAPYISPGNFDPNQQSSSGSLSEQFFDLPGPVGFSKTPQGRSILKRILGMRGLR</sequence>
<comment type="caution">
    <text evidence="2">The sequence shown here is derived from an EMBL/GenBank/DDBJ whole genome shotgun (WGS) entry which is preliminary data.</text>
</comment>
<reference evidence="2" key="1">
    <citation type="journal article" date="2015" name="Nature">
        <title>Complex archaea that bridge the gap between prokaryotes and eukaryotes.</title>
        <authorList>
            <person name="Spang A."/>
            <person name="Saw J.H."/>
            <person name="Jorgensen S.L."/>
            <person name="Zaremba-Niedzwiedzka K."/>
            <person name="Martijn J."/>
            <person name="Lind A.E."/>
            <person name="van Eijk R."/>
            <person name="Schleper C."/>
            <person name="Guy L."/>
            <person name="Ettema T.J."/>
        </authorList>
    </citation>
    <scope>NUCLEOTIDE SEQUENCE</scope>
</reference>
<protein>
    <submittedName>
        <fullName evidence="2">Uncharacterized protein</fullName>
    </submittedName>
</protein>
<feature type="region of interest" description="Disordered" evidence="1">
    <location>
        <begin position="72"/>
        <end position="107"/>
    </location>
</feature>
<gene>
    <name evidence="2" type="ORF">LCGC14_0666610</name>
</gene>
<organism evidence="2">
    <name type="scientific">marine sediment metagenome</name>
    <dbReference type="NCBI Taxonomy" id="412755"/>
    <lineage>
        <taxon>unclassified sequences</taxon>
        <taxon>metagenomes</taxon>
        <taxon>ecological metagenomes</taxon>
    </lineage>
</organism>
<evidence type="ECO:0000256" key="1">
    <source>
        <dbReference type="SAM" id="MobiDB-lite"/>
    </source>
</evidence>